<protein>
    <submittedName>
        <fullName evidence="6">Two component transcriptional regulator, LuxR family</fullName>
    </submittedName>
</protein>
<dbReference type="InterPro" id="IPR001789">
    <property type="entry name" value="Sig_transdc_resp-reg_receiver"/>
</dbReference>
<dbReference type="SUPFAM" id="SSF46894">
    <property type="entry name" value="C-terminal effector domain of the bipartite response regulators"/>
    <property type="match status" value="1"/>
</dbReference>
<dbReference type="AlphaFoldDB" id="A0A077MDJ6"/>
<organism evidence="6 7">
    <name type="scientific">Nostocoides jenkinsii Ben 74</name>
    <dbReference type="NCBI Taxonomy" id="1193518"/>
    <lineage>
        <taxon>Bacteria</taxon>
        <taxon>Bacillati</taxon>
        <taxon>Actinomycetota</taxon>
        <taxon>Actinomycetes</taxon>
        <taxon>Micrococcales</taxon>
        <taxon>Intrasporangiaceae</taxon>
        <taxon>Nostocoides</taxon>
    </lineage>
</organism>
<gene>
    <name evidence="6" type="ORF">BN13_230011</name>
</gene>
<dbReference type="InterPro" id="IPR000792">
    <property type="entry name" value="Tscrpt_reg_LuxR_C"/>
</dbReference>
<dbReference type="SMART" id="SM00448">
    <property type="entry name" value="REC"/>
    <property type="match status" value="1"/>
</dbReference>
<evidence type="ECO:0000259" key="4">
    <source>
        <dbReference type="PROSITE" id="PS50043"/>
    </source>
</evidence>
<dbReference type="PROSITE" id="PS00622">
    <property type="entry name" value="HTH_LUXR_1"/>
    <property type="match status" value="1"/>
</dbReference>
<keyword evidence="2" id="KW-0238">DNA-binding</keyword>
<dbReference type="InterPro" id="IPR039420">
    <property type="entry name" value="WalR-like"/>
</dbReference>
<evidence type="ECO:0000313" key="7">
    <source>
        <dbReference type="Proteomes" id="UP000035720"/>
    </source>
</evidence>
<evidence type="ECO:0000256" key="1">
    <source>
        <dbReference type="ARBA" id="ARBA00022553"/>
    </source>
</evidence>
<dbReference type="EMBL" id="CAJC01000132">
    <property type="protein sequence ID" value="CCI52863.1"/>
    <property type="molecule type" value="Genomic_DNA"/>
</dbReference>
<dbReference type="STRING" id="1193518.BN13_230011"/>
<keyword evidence="7" id="KW-1185">Reference proteome</keyword>
<evidence type="ECO:0000256" key="2">
    <source>
        <dbReference type="ARBA" id="ARBA00023125"/>
    </source>
</evidence>
<name>A0A077MDJ6_9MICO</name>
<dbReference type="Pfam" id="PF00196">
    <property type="entry name" value="GerE"/>
    <property type="match status" value="1"/>
</dbReference>
<dbReference type="CDD" id="cd06170">
    <property type="entry name" value="LuxR_C_like"/>
    <property type="match status" value="1"/>
</dbReference>
<dbReference type="Proteomes" id="UP000035720">
    <property type="component" value="Unassembled WGS sequence"/>
</dbReference>
<feature type="domain" description="HTH luxR-type" evidence="4">
    <location>
        <begin position="164"/>
        <end position="229"/>
    </location>
</feature>
<dbReference type="GO" id="GO:0003677">
    <property type="term" value="F:DNA binding"/>
    <property type="evidence" value="ECO:0007669"/>
    <property type="project" value="UniProtKB-KW"/>
</dbReference>
<accession>A0A077MDJ6</accession>
<dbReference type="CDD" id="cd17535">
    <property type="entry name" value="REC_NarL-like"/>
    <property type="match status" value="1"/>
</dbReference>
<dbReference type="InterPro" id="IPR016032">
    <property type="entry name" value="Sig_transdc_resp-reg_C-effctor"/>
</dbReference>
<keyword evidence="1 3" id="KW-0597">Phosphoprotein</keyword>
<evidence type="ECO:0000313" key="6">
    <source>
        <dbReference type="EMBL" id="CCI52863.1"/>
    </source>
</evidence>
<evidence type="ECO:0000256" key="3">
    <source>
        <dbReference type="PROSITE-ProRule" id="PRU00169"/>
    </source>
</evidence>
<reference evidence="6 7" key="1">
    <citation type="journal article" date="2013" name="ISME J.">
        <title>A metabolic model for members of the genus Tetrasphaera involved in enhanced biological phosphorus removal.</title>
        <authorList>
            <person name="Kristiansen R."/>
            <person name="Nguyen H.T.T."/>
            <person name="Saunders A.M."/>
            <person name="Nielsen J.L."/>
            <person name="Wimmer R."/>
            <person name="Le V.Q."/>
            <person name="McIlroy S.J."/>
            <person name="Petrovski S."/>
            <person name="Seviour R.J."/>
            <person name="Calteau A."/>
            <person name="Nielsen K.L."/>
            <person name="Nielsen P.H."/>
        </authorList>
    </citation>
    <scope>NUCLEOTIDE SEQUENCE [LARGE SCALE GENOMIC DNA]</scope>
    <source>
        <strain evidence="6 7">Ben 74</strain>
    </source>
</reference>
<dbReference type="SUPFAM" id="SSF52172">
    <property type="entry name" value="CheY-like"/>
    <property type="match status" value="1"/>
</dbReference>
<dbReference type="InterPro" id="IPR011006">
    <property type="entry name" value="CheY-like_superfamily"/>
</dbReference>
<dbReference type="RefSeq" id="WP_048545127.1">
    <property type="nucleotide sequence ID" value="NZ_HF571038.1"/>
</dbReference>
<dbReference type="Pfam" id="PF00072">
    <property type="entry name" value="Response_reg"/>
    <property type="match status" value="1"/>
</dbReference>
<dbReference type="GO" id="GO:0000160">
    <property type="term" value="P:phosphorelay signal transduction system"/>
    <property type="evidence" value="ECO:0007669"/>
    <property type="project" value="InterPro"/>
</dbReference>
<dbReference type="PANTHER" id="PTHR43214">
    <property type="entry name" value="TWO-COMPONENT RESPONSE REGULATOR"/>
    <property type="match status" value="1"/>
</dbReference>
<dbReference type="InterPro" id="IPR058245">
    <property type="entry name" value="NreC/VraR/RcsB-like_REC"/>
</dbReference>
<dbReference type="PROSITE" id="PS50110">
    <property type="entry name" value="RESPONSE_REGULATORY"/>
    <property type="match status" value="1"/>
</dbReference>
<sequence length="231" mass="24821">MTADDRTTGEKGLPAEHDARPVRVLVADDHPLWREALVQDLTEAGMEVVGTAADGAAAVRRTRATTPDVLLLDLNLPELDGAQVCAEVAGLPTRVLILSASGEERDVLAAMKAGASGYLVKSATSADIRDAVRATARGEATFTPGLAGLVLGEYRKLASQPATDERPIPELTDREVEVLRMVAMGLSSREIAEQLVISHRTVQNHVQNTLGKLQLHNRVELTRFALERGLH</sequence>
<evidence type="ECO:0000259" key="5">
    <source>
        <dbReference type="PROSITE" id="PS50110"/>
    </source>
</evidence>
<dbReference type="PRINTS" id="PR00038">
    <property type="entry name" value="HTHLUXR"/>
</dbReference>
<dbReference type="OrthoDB" id="9808843at2"/>
<dbReference type="Gene3D" id="3.40.50.2300">
    <property type="match status" value="1"/>
</dbReference>
<feature type="modified residue" description="4-aspartylphosphate" evidence="3">
    <location>
        <position position="73"/>
    </location>
</feature>
<proteinExistence type="predicted"/>
<comment type="caution">
    <text evidence="6">The sequence shown here is derived from an EMBL/GenBank/DDBJ whole genome shotgun (WGS) entry which is preliminary data.</text>
</comment>
<dbReference type="GO" id="GO:0006355">
    <property type="term" value="P:regulation of DNA-templated transcription"/>
    <property type="evidence" value="ECO:0007669"/>
    <property type="project" value="InterPro"/>
</dbReference>
<dbReference type="PROSITE" id="PS50043">
    <property type="entry name" value="HTH_LUXR_2"/>
    <property type="match status" value="1"/>
</dbReference>
<feature type="domain" description="Response regulatory" evidence="5">
    <location>
        <begin position="23"/>
        <end position="136"/>
    </location>
</feature>
<dbReference type="SMART" id="SM00421">
    <property type="entry name" value="HTH_LUXR"/>
    <property type="match status" value="1"/>
</dbReference>